<evidence type="ECO:0000313" key="3">
    <source>
        <dbReference type="Proteomes" id="UP001218788"/>
    </source>
</evidence>
<reference evidence="2 3" key="1">
    <citation type="submission" date="2022-10" db="EMBL/GenBank/DDBJ databases">
        <title>Alteromonas sp. chi3 Genome sequencing.</title>
        <authorList>
            <person name="Park S."/>
        </authorList>
    </citation>
    <scope>NUCLEOTIDE SEQUENCE [LARGE SCALE GENOMIC DNA]</scope>
    <source>
        <strain evidence="3">chi3</strain>
    </source>
</reference>
<protein>
    <submittedName>
        <fullName evidence="2">Uncharacterized protein</fullName>
    </submittedName>
</protein>
<sequence length="55" mass="6143">MTVKGKDDWCFKRREVYPGNDGEVISDPCHSLHNSPAPVETGNHAGESYNHNDDD</sequence>
<evidence type="ECO:0000313" key="2">
    <source>
        <dbReference type="EMBL" id="MDC8831082.1"/>
    </source>
</evidence>
<feature type="region of interest" description="Disordered" evidence="1">
    <location>
        <begin position="28"/>
        <end position="55"/>
    </location>
</feature>
<proteinExistence type="predicted"/>
<gene>
    <name evidence="2" type="ORF">OIK42_09935</name>
</gene>
<accession>A0ABT5L5E4</accession>
<organism evidence="2 3">
    <name type="scientific">Alteromonas gilva</name>
    <dbReference type="NCBI Taxonomy" id="2987522"/>
    <lineage>
        <taxon>Bacteria</taxon>
        <taxon>Pseudomonadati</taxon>
        <taxon>Pseudomonadota</taxon>
        <taxon>Gammaproteobacteria</taxon>
        <taxon>Alteromonadales</taxon>
        <taxon>Alteromonadaceae</taxon>
        <taxon>Alteromonas/Salinimonas group</taxon>
        <taxon>Alteromonas</taxon>
    </lineage>
</organism>
<evidence type="ECO:0000256" key="1">
    <source>
        <dbReference type="SAM" id="MobiDB-lite"/>
    </source>
</evidence>
<dbReference type="RefSeq" id="WP_273640161.1">
    <property type="nucleotide sequence ID" value="NZ_JAQQXP010000001.1"/>
</dbReference>
<dbReference type="EMBL" id="JAQQXP010000001">
    <property type="protein sequence ID" value="MDC8831082.1"/>
    <property type="molecule type" value="Genomic_DNA"/>
</dbReference>
<name>A0ABT5L5E4_9ALTE</name>
<dbReference type="Proteomes" id="UP001218788">
    <property type="component" value="Unassembled WGS sequence"/>
</dbReference>
<keyword evidence="3" id="KW-1185">Reference proteome</keyword>
<comment type="caution">
    <text evidence="2">The sequence shown here is derived from an EMBL/GenBank/DDBJ whole genome shotgun (WGS) entry which is preliminary data.</text>
</comment>